<name>A0A1W6K1F1_9CREN</name>
<dbReference type="GO" id="GO:0000178">
    <property type="term" value="C:exosome (RNase complex)"/>
    <property type="evidence" value="ECO:0007669"/>
    <property type="project" value="UniProtKB-KW"/>
</dbReference>
<sequence>MLPQGDLICPGTLLAVEEEFSAGEGSYEENGNIRAALAGKVFYDMISRRSNVLPSKKTLFTSLKKAKYVYGIVTSIKEETANITISSIEETFISPISGILHVSQTANKYIKTITDAIRTGDIIRAKPITYTTPVFLTLKGKDLGVIIATCSICGHLLIKADEEHLKCPNCGNIEQRKIGNYMVKKLAN</sequence>
<evidence type="ECO:0000256" key="1">
    <source>
        <dbReference type="ARBA" id="ARBA00022835"/>
    </source>
</evidence>
<dbReference type="AlphaFoldDB" id="A0A1W6K1F1"/>
<protein>
    <recommendedName>
        <fullName evidence="2">Exosome complex component Csl4</fullName>
    </recommendedName>
</protein>
<dbReference type="Pfam" id="PF14382">
    <property type="entry name" value="ECR1_N"/>
    <property type="match status" value="1"/>
</dbReference>
<evidence type="ECO:0000259" key="3">
    <source>
        <dbReference type="PROSITE" id="PS50126"/>
    </source>
</evidence>
<keyword evidence="2" id="KW-0479">Metal-binding</keyword>
<dbReference type="GO" id="GO:0006401">
    <property type="term" value="P:RNA catabolic process"/>
    <property type="evidence" value="ECO:0007669"/>
    <property type="project" value="UniProtKB-UniRule"/>
</dbReference>
<dbReference type="GO" id="GO:0005737">
    <property type="term" value="C:cytoplasm"/>
    <property type="evidence" value="ECO:0007669"/>
    <property type="project" value="UniProtKB-SubCell"/>
</dbReference>
<gene>
    <name evidence="2" type="primary">csl4</name>
    <name evidence="4" type="ORF">B6F84_10230</name>
</gene>
<dbReference type="Gene3D" id="2.40.50.140">
    <property type="entry name" value="Nucleic acid-binding proteins"/>
    <property type="match status" value="1"/>
</dbReference>
<dbReference type="InterPro" id="IPR030850">
    <property type="entry name" value="Exosome_Csl4_arc"/>
</dbReference>
<feature type="binding site" evidence="2">
    <location>
        <position position="170"/>
    </location>
    <ligand>
        <name>Zn(2+)</name>
        <dbReference type="ChEBI" id="CHEBI:29105"/>
    </ligand>
</feature>
<comment type="function">
    <text evidence="2">Non-catalytic component of the exosome, which is a complex involved in RNA degradation. Increases the RNA binding and the efficiency of RNA degradation. Helpful for the interaction of the exosome with A-poor RNAs.</text>
</comment>
<organism evidence="4 5">
    <name type="scientific">Acidianus manzaensis</name>
    <dbReference type="NCBI Taxonomy" id="282676"/>
    <lineage>
        <taxon>Archaea</taxon>
        <taxon>Thermoproteota</taxon>
        <taxon>Thermoprotei</taxon>
        <taxon>Sulfolobales</taxon>
        <taxon>Sulfolobaceae</taxon>
        <taxon>Acidianus</taxon>
    </lineage>
</organism>
<evidence type="ECO:0000313" key="4">
    <source>
        <dbReference type="EMBL" id="ARM76363.1"/>
    </source>
</evidence>
<dbReference type="NCBIfam" id="NF034126">
    <property type="entry name" value="PRK09521.1"/>
    <property type="match status" value="1"/>
</dbReference>
<keyword evidence="2" id="KW-0862">Zinc</keyword>
<feature type="binding site" evidence="2">
    <location>
        <position position="167"/>
    </location>
    <ligand>
        <name>Zn(2+)</name>
        <dbReference type="ChEBI" id="CHEBI:29105"/>
    </ligand>
</feature>
<dbReference type="PROSITE" id="PS50126">
    <property type="entry name" value="S1"/>
    <property type="match status" value="1"/>
</dbReference>
<keyword evidence="1 2" id="KW-0271">Exosome</keyword>
<dbReference type="STRING" id="282676.B6F84_10230"/>
<accession>A0A1W6K1F1</accession>
<dbReference type="InterPro" id="IPR039771">
    <property type="entry name" value="Csl4"/>
</dbReference>
<dbReference type="GO" id="GO:0008270">
    <property type="term" value="F:zinc ion binding"/>
    <property type="evidence" value="ECO:0007669"/>
    <property type="project" value="UniProtKB-UniRule"/>
</dbReference>
<dbReference type="KEGG" id="aman:B6F84_10230"/>
<dbReference type="Gene3D" id="2.20.70.10">
    <property type="match status" value="1"/>
</dbReference>
<dbReference type="RefSeq" id="WP_148692153.1">
    <property type="nucleotide sequence ID" value="NZ_CP020477.1"/>
</dbReference>
<keyword evidence="2" id="KW-0963">Cytoplasm</keyword>
<feature type="binding site" evidence="2">
    <location>
        <position position="153"/>
    </location>
    <ligand>
        <name>Zn(2+)</name>
        <dbReference type="ChEBI" id="CHEBI:29105"/>
    </ligand>
</feature>
<dbReference type="PANTHER" id="PTHR12686:SF8">
    <property type="entry name" value="EXOSOME COMPLEX COMPONENT CSL4"/>
    <property type="match status" value="1"/>
</dbReference>
<dbReference type="Gene3D" id="2.40.50.100">
    <property type="match status" value="1"/>
</dbReference>
<reference evidence="4 5" key="1">
    <citation type="submission" date="2017-03" db="EMBL/GenBank/DDBJ databases">
        <title>Sulfur activation and transportation mechanism of thermophilic Archaea Acidianus manzaensis YN-25.</title>
        <authorList>
            <person name="Ma Y."/>
            <person name="Yang Y."/>
            <person name="Xia J."/>
        </authorList>
    </citation>
    <scope>NUCLEOTIDE SEQUENCE [LARGE SCALE GENOMIC DNA]</scope>
    <source>
        <strain evidence="4 5">YN-25</strain>
    </source>
</reference>
<comment type="subunit">
    <text evidence="2">Component of the archaeal exosome complex. Forms a trimer of Rrp4 and/or Csl4 subunits. The trimer associates with an hexameric ring-like arrangement composed of 3 Rrp41-Rrp42 heterodimers. Interacts with DnaG.</text>
</comment>
<dbReference type="InterPro" id="IPR003029">
    <property type="entry name" value="S1_domain"/>
</dbReference>
<dbReference type="SUPFAM" id="SSF110324">
    <property type="entry name" value="Ribosomal L27 protein-like"/>
    <property type="match status" value="1"/>
</dbReference>
<evidence type="ECO:0000256" key="2">
    <source>
        <dbReference type="HAMAP-Rule" id="MF_00975"/>
    </source>
</evidence>
<comment type="subcellular location">
    <subcellularLocation>
        <location evidence="2">Cytoplasm</location>
    </subcellularLocation>
</comment>
<dbReference type="PANTHER" id="PTHR12686">
    <property type="entry name" value="3'-5' EXORIBONUCLEASE CSL4-RELATED"/>
    <property type="match status" value="1"/>
</dbReference>
<feature type="domain" description="S1 motif" evidence="3">
    <location>
        <begin position="66"/>
        <end position="126"/>
    </location>
</feature>
<proteinExistence type="inferred from homology"/>
<dbReference type="GO" id="GO:0006396">
    <property type="term" value="P:RNA processing"/>
    <property type="evidence" value="ECO:0007669"/>
    <property type="project" value="InterPro"/>
</dbReference>
<comment type="similarity">
    <text evidence="2">Belongs to the CSL4 family.</text>
</comment>
<dbReference type="OrthoDB" id="6768at2157"/>
<dbReference type="Proteomes" id="UP000193404">
    <property type="component" value="Chromosome"/>
</dbReference>
<feature type="binding site" evidence="2">
    <location>
        <position position="150"/>
    </location>
    <ligand>
        <name>Zn(2+)</name>
        <dbReference type="ChEBI" id="CHEBI:29105"/>
    </ligand>
</feature>
<dbReference type="EMBL" id="CP020477">
    <property type="protein sequence ID" value="ARM76363.1"/>
    <property type="molecule type" value="Genomic_DNA"/>
</dbReference>
<dbReference type="GO" id="GO:0003676">
    <property type="term" value="F:nucleic acid binding"/>
    <property type="evidence" value="ECO:0007669"/>
    <property type="project" value="InterPro"/>
</dbReference>
<evidence type="ECO:0000313" key="5">
    <source>
        <dbReference type="Proteomes" id="UP000193404"/>
    </source>
</evidence>
<dbReference type="CDD" id="cd00350">
    <property type="entry name" value="rubredoxin_like"/>
    <property type="match status" value="1"/>
</dbReference>
<dbReference type="SUPFAM" id="SSF50249">
    <property type="entry name" value="Nucleic acid-binding proteins"/>
    <property type="match status" value="1"/>
</dbReference>
<dbReference type="InterPro" id="IPR012340">
    <property type="entry name" value="NA-bd_OB-fold"/>
</dbReference>
<dbReference type="GeneID" id="41591305"/>
<dbReference type="InterPro" id="IPR025721">
    <property type="entry name" value="Exosome_cplx_N_dom"/>
</dbReference>
<dbReference type="HAMAP" id="MF_00975">
    <property type="entry name" value="Exosome_Csl4"/>
    <property type="match status" value="1"/>
</dbReference>
<keyword evidence="5" id="KW-1185">Reference proteome</keyword>